<sequence length="1848" mass="201795">MPINLLRGPSPRTEIGRMLTKEFSIGPDELRSVHSAMKALYFPSSGDPQSRATAPITLCLNGKQIVDRMLEVDPYLLERDAGAALLLRLADKIVKPLIDGGTPKPIAQTMALDIASMLASGDFVNVADEVCPANSTLHERFINVVTSPGGVVFEMTTTFRSTAPTTAPTTAPQADPSSLTDMTAKLTKRSGSHDNSLDETAASVSLDPHEPVETAARVPIDPHKPVESARDGSTGSVALTMVIQRAVQVTTKSDAPTATPGLSARCVDVRVFLDNRLGSKTVHEEAQRLGAPGDGWIGRWLARFLEPIVNFFRFKHIAFEIKPAAQPLAPNAAPQPAPLGGWDPTEFVCFSAQARGSGWEHERTRYGHADNKVLRNGVVPATPPLKVLREVAAQDRIQRFVKSGLAATEAQYHDVVQNVGNHRTVAYEGKTLAAPTYPYGPLLVAQAGIAAARDKHPAPEGRTALEERVYHAFKKNEAFIRVNGEDAMPYEAEDIRNARAYVDALNSLEDQTEKVKAARNNRNKGEESASWFSPSEKTLQDAHAATQEELLLDCESALNKCATALGLPEGASRSDQIADVKAKLLAAVLAQIKTKIGKTEGLPERLVRLLKHGPDATRTLIGQGGPRFPNRDAEQLVIHIDTHTSEYFPAIDAEPDTLAVTMASGCATLEKNDTVEFGREKLDASTVDASTSFTAYWLVYPSAGVKLNLVQYDAKFAPRQPAVSTSQRAVKVEHAAVSQHTATSKFVAQPAALEAREPGHTILEPHKLLEGRALVEQAQAAAQADPISAHRVREALAERVYQAFEQQRSVVEINGEDGLVSVKAGDVRKVRAYMEAVRDLERQTEITDAARHKAEDKGFFTSSSTIAAQRDAYETARKALVACQTTLQRCLIALDLSEDLAPSQHIAAVKDRLLSMLLTGIERKLRDTSGAWAKVSALLLYGAHATHDLIYGRDGPPLPDRAPAPVVFSIFTKASKQFPGIVVKPDEVALTIRAAGPTAAQPGTVKPGSKVLDAKAGQDPSTVFNASWLVSSEQGLTLKHVEYNAQFERRPERATKSQSTVNQKDAAVAANTTTSERDKQLEAFETRGRTRGDENLRALQTQMQSNGHAALQANQVGPRPARVDAKQEALKTEGQIDAHAALQANQVGPRRARGDAKQEALKTEGQIDGQAALEASPVSAFTHYGPMLVAQASATARSTDASNTAFSAEASALAESLWLQCVQPNSDAYLRVNGKDPLADDDNEMKTLHEYAQALHHLARMRAANALQPPTTRSVKAGAKASQPTAEEAETLRAAQATANQCAPTYRVQNEPLETQIQTVKARLYEKVAQHIRNAFPDEDVQKRIFEVLWHGRYATSKVIQGNGGPLFGPTHARADRITIDTSRDVPVGAAASATITRYSHDTRHPEDAAVLIGNGVLDGQTIAMHRSLSEWRVSAQVTELLHVKSRMQCVGSAVVNHRAWRAMPDTGLDRDEPWRIVPDSGLNKEARQALRTWGTPKAQKNYEQLLHREEVRWDKRLGVNAHHRDLGTGYLQAAGTLDTWHKELKMQRLRTLGRHLLMGCMRNRPFLRVNDVDILAGLLTAPKAKRATPGTTQEKLATPGTTQEKLATHYTIQEKLATHYAKRPPSQKTLDQNVVHILAKEFAFEKEVRDLPLDKLTARVEERLVEAALTALRQEVTDERTCELVIAAVLNGPDAMHCVIQSTASLDWSDPDSEQSNILICTRAHDALTEPDPRAPSQKINVKVPKGDVVIRFREDTLGKTGKGKVRIGDNDAGAVFFRRHLAIGDVTSTMHVRIHDRQMAMEHGRFIAKLKLTEESAEVLNPREKVEPPPGFEAYRAYGVRETTRE</sequence>
<organism evidence="3 4">
    <name type="scientific">Pandoraea sputorum</name>
    <dbReference type="NCBI Taxonomy" id="93222"/>
    <lineage>
        <taxon>Bacteria</taxon>
        <taxon>Pseudomonadati</taxon>
        <taxon>Pseudomonadota</taxon>
        <taxon>Betaproteobacteria</taxon>
        <taxon>Burkholderiales</taxon>
        <taxon>Burkholderiaceae</taxon>
        <taxon>Pandoraea</taxon>
    </lineage>
</organism>
<keyword evidence="1" id="KW-0175">Coiled coil</keyword>
<evidence type="ECO:0000256" key="2">
    <source>
        <dbReference type="SAM" id="MobiDB-lite"/>
    </source>
</evidence>
<protein>
    <submittedName>
        <fullName evidence="3">Uncharacterized protein</fullName>
    </submittedName>
</protein>
<proteinExistence type="predicted"/>
<evidence type="ECO:0000256" key="1">
    <source>
        <dbReference type="SAM" id="Coils"/>
    </source>
</evidence>
<reference evidence="3 4" key="1">
    <citation type="submission" date="2019-08" db="EMBL/GenBank/DDBJ databases">
        <authorList>
            <person name="Peeters C."/>
        </authorList>
    </citation>
    <scope>NUCLEOTIDE SEQUENCE [LARGE SCALE GENOMIC DNA]</scope>
    <source>
        <strain evidence="3 4">LMG 31121</strain>
    </source>
</reference>
<evidence type="ECO:0000313" key="3">
    <source>
        <dbReference type="EMBL" id="VVE84379.1"/>
    </source>
</evidence>
<gene>
    <name evidence="3" type="ORF">PSP31121_04733</name>
</gene>
<feature type="region of interest" description="Disordered" evidence="2">
    <location>
        <begin position="187"/>
        <end position="210"/>
    </location>
</feature>
<feature type="region of interest" description="Disordered" evidence="2">
    <location>
        <begin position="1053"/>
        <end position="1074"/>
    </location>
</feature>
<dbReference type="EMBL" id="CABPSR010000018">
    <property type="protein sequence ID" value="VVE84379.1"/>
    <property type="molecule type" value="Genomic_DNA"/>
</dbReference>
<name>A0A5E5BEQ1_9BURK</name>
<dbReference type="Proteomes" id="UP000335538">
    <property type="component" value="Unassembled WGS sequence"/>
</dbReference>
<evidence type="ECO:0000313" key="4">
    <source>
        <dbReference type="Proteomes" id="UP000335538"/>
    </source>
</evidence>
<feature type="coiled-coil region" evidence="1">
    <location>
        <begin position="501"/>
        <end position="528"/>
    </location>
</feature>
<accession>A0A5E5BEQ1</accession>